<evidence type="ECO:0000313" key="2">
    <source>
        <dbReference type="Proteomes" id="UP001302126"/>
    </source>
</evidence>
<gene>
    <name evidence="1" type="ORF">QBC35DRAFT_494998</name>
</gene>
<proteinExistence type="predicted"/>
<accession>A0AAN6WWC9</accession>
<name>A0AAN6WWC9_9PEZI</name>
<organism evidence="1 2">
    <name type="scientific">Podospora australis</name>
    <dbReference type="NCBI Taxonomy" id="1536484"/>
    <lineage>
        <taxon>Eukaryota</taxon>
        <taxon>Fungi</taxon>
        <taxon>Dikarya</taxon>
        <taxon>Ascomycota</taxon>
        <taxon>Pezizomycotina</taxon>
        <taxon>Sordariomycetes</taxon>
        <taxon>Sordariomycetidae</taxon>
        <taxon>Sordariales</taxon>
        <taxon>Podosporaceae</taxon>
        <taxon>Podospora</taxon>
    </lineage>
</organism>
<dbReference type="EMBL" id="MU864382">
    <property type="protein sequence ID" value="KAK4188863.1"/>
    <property type="molecule type" value="Genomic_DNA"/>
</dbReference>
<reference evidence="1" key="2">
    <citation type="submission" date="2023-05" db="EMBL/GenBank/DDBJ databases">
        <authorList>
            <consortium name="Lawrence Berkeley National Laboratory"/>
            <person name="Steindorff A."/>
            <person name="Hensen N."/>
            <person name="Bonometti L."/>
            <person name="Westerberg I."/>
            <person name="Brannstrom I.O."/>
            <person name="Guillou S."/>
            <person name="Cros-Aarteil S."/>
            <person name="Calhoun S."/>
            <person name="Haridas S."/>
            <person name="Kuo A."/>
            <person name="Mondo S."/>
            <person name="Pangilinan J."/>
            <person name="Riley R."/>
            <person name="Labutti K."/>
            <person name="Andreopoulos B."/>
            <person name="Lipzen A."/>
            <person name="Chen C."/>
            <person name="Yanf M."/>
            <person name="Daum C."/>
            <person name="Ng V."/>
            <person name="Clum A."/>
            <person name="Ohm R."/>
            <person name="Martin F."/>
            <person name="Silar P."/>
            <person name="Natvig D."/>
            <person name="Lalanne C."/>
            <person name="Gautier V."/>
            <person name="Ament-Velasquez S.L."/>
            <person name="Kruys A."/>
            <person name="Hutchinson M.I."/>
            <person name="Powell A.J."/>
            <person name="Barry K."/>
            <person name="Miller A.N."/>
            <person name="Grigoriev I.V."/>
            <person name="Debuchy R."/>
            <person name="Gladieux P."/>
            <person name="Thoren M.H."/>
            <person name="Johannesson H."/>
        </authorList>
    </citation>
    <scope>NUCLEOTIDE SEQUENCE</scope>
    <source>
        <strain evidence="1">PSN309</strain>
    </source>
</reference>
<dbReference type="AlphaFoldDB" id="A0AAN6WWC9"/>
<reference evidence="1" key="1">
    <citation type="journal article" date="2023" name="Mol. Phylogenet. Evol.">
        <title>Genome-scale phylogeny and comparative genomics of the fungal order Sordariales.</title>
        <authorList>
            <person name="Hensen N."/>
            <person name="Bonometti L."/>
            <person name="Westerberg I."/>
            <person name="Brannstrom I.O."/>
            <person name="Guillou S."/>
            <person name="Cros-Aarteil S."/>
            <person name="Calhoun S."/>
            <person name="Haridas S."/>
            <person name="Kuo A."/>
            <person name="Mondo S."/>
            <person name="Pangilinan J."/>
            <person name="Riley R."/>
            <person name="LaButti K."/>
            <person name="Andreopoulos B."/>
            <person name="Lipzen A."/>
            <person name="Chen C."/>
            <person name="Yan M."/>
            <person name="Daum C."/>
            <person name="Ng V."/>
            <person name="Clum A."/>
            <person name="Steindorff A."/>
            <person name="Ohm R.A."/>
            <person name="Martin F."/>
            <person name="Silar P."/>
            <person name="Natvig D.O."/>
            <person name="Lalanne C."/>
            <person name="Gautier V."/>
            <person name="Ament-Velasquez S.L."/>
            <person name="Kruys A."/>
            <person name="Hutchinson M.I."/>
            <person name="Powell A.J."/>
            <person name="Barry K."/>
            <person name="Miller A.N."/>
            <person name="Grigoriev I.V."/>
            <person name="Debuchy R."/>
            <person name="Gladieux P."/>
            <person name="Hiltunen Thoren M."/>
            <person name="Johannesson H."/>
        </authorList>
    </citation>
    <scope>NUCLEOTIDE SEQUENCE</scope>
    <source>
        <strain evidence="1">PSN309</strain>
    </source>
</reference>
<comment type="caution">
    <text evidence="1">The sequence shown here is derived from an EMBL/GenBank/DDBJ whole genome shotgun (WGS) entry which is preliminary data.</text>
</comment>
<dbReference type="Proteomes" id="UP001302126">
    <property type="component" value="Unassembled WGS sequence"/>
</dbReference>
<keyword evidence="2" id="KW-1185">Reference proteome</keyword>
<sequence length="130" mass="14765">MVPPPPPLGPSTLPHTPIPLLVDRSPYHYQPNSSKRNLPLRPVLRRTSHDRRVGLRTSTMTSSSFRKFGLAMLPYLAWNVWFGVGPARGMLTRWMALDFVGNVFFCLGSSWCSKVLRGVEEEEDKKNKVE</sequence>
<evidence type="ECO:0000313" key="1">
    <source>
        <dbReference type="EMBL" id="KAK4188863.1"/>
    </source>
</evidence>
<protein>
    <submittedName>
        <fullName evidence="1">Uncharacterized protein</fullName>
    </submittedName>
</protein>